<organism evidence="1 2">
    <name type="scientific">Entomophthora muscae</name>
    <dbReference type="NCBI Taxonomy" id="34485"/>
    <lineage>
        <taxon>Eukaryota</taxon>
        <taxon>Fungi</taxon>
        <taxon>Fungi incertae sedis</taxon>
        <taxon>Zoopagomycota</taxon>
        <taxon>Entomophthoromycotina</taxon>
        <taxon>Entomophthoromycetes</taxon>
        <taxon>Entomophthorales</taxon>
        <taxon>Entomophthoraceae</taxon>
        <taxon>Entomophthora</taxon>
    </lineage>
</organism>
<name>A0ACC2U900_9FUNG</name>
<evidence type="ECO:0000313" key="2">
    <source>
        <dbReference type="Proteomes" id="UP001165960"/>
    </source>
</evidence>
<accession>A0ACC2U900</accession>
<proteinExistence type="predicted"/>
<reference evidence="1" key="1">
    <citation type="submission" date="2022-04" db="EMBL/GenBank/DDBJ databases">
        <title>Genome of the entomopathogenic fungus Entomophthora muscae.</title>
        <authorList>
            <person name="Elya C."/>
            <person name="Lovett B.R."/>
            <person name="Lee E."/>
            <person name="Macias A.M."/>
            <person name="Hajek A.E."/>
            <person name="De Bivort B.L."/>
            <person name="Kasson M.T."/>
            <person name="De Fine Licht H.H."/>
            <person name="Stajich J.E."/>
        </authorList>
    </citation>
    <scope>NUCLEOTIDE SEQUENCE</scope>
    <source>
        <strain evidence="1">Berkeley</strain>
    </source>
</reference>
<protein>
    <submittedName>
        <fullName evidence="1">Uncharacterized protein</fullName>
    </submittedName>
</protein>
<sequence>MDKTIFQTCVGELDNIRNTETNKPKALITAPPKIPIKDVLTLMAKNNILCLPIQSHQDANRVVNLVNLFDILTYLVQEVSKSVGNISQPQKPDIHRRRTLDSSTMLSPEIYHKLKEPIENVMTLDSERESYRLFTCSISDTLKKVISAFGSGIHRAVVLDSEGNPKHILTQMDIVRHLNAHPELLPAEIDTKKDLMELGLYSKKNIKFVDENTATISAYRQMADNRFTSLVVIDSQSGKVISNLSASSLRGLNSNNLEQILLPVKRFMKESPRGLRPLVFCPSTYKFWELIDALVTKNSHHAWLVDDNHKPCSSISPTDIFRLVASCK</sequence>
<comment type="caution">
    <text evidence="1">The sequence shown here is derived from an EMBL/GenBank/DDBJ whole genome shotgun (WGS) entry which is preliminary data.</text>
</comment>
<dbReference type="EMBL" id="QTSX02001045">
    <property type="protein sequence ID" value="KAJ9083300.1"/>
    <property type="molecule type" value="Genomic_DNA"/>
</dbReference>
<keyword evidence="2" id="KW-1185">Reference proteome</keyword>
<dbReference type="Proteomes" id="UP001165960">
    <property type="component" value="Unassembled WGS sequence"/>
</dbReference>
<gene>
    <name evidence="1" type="ORF">DSO57_1036064</name>
</gene>
<evidence type="ECO:0000313" key="1">
    <source>
        <dbReference type="EMBL" id="KAJ9083300.1"/>
    </source>
</evidence>